<name>A0A364KLW5_TALAM</name>
<comment type="subcellular location">
    <subcellularLocation>
        <location evidence="2">Membrane</location>
    </subcellularLocation>
</comment>
<keyword evidence="8 26" id="KW-0560">Oxidoreductase</keyword>
<protein>
    <recommendedName>
        <fullName evidence="12">sterol 14alpha-demethylase</fullName>
        <ecNumber evidence="12">1.14.14.154</ecNumber>
    </recommendedName>
</protein>
<dbReference type="InterPro" id="IPR002403">
    <property type="entry name" value="Cyt_P450_E_grp-IV"/>
</dbReference>
<evidence type="ECO:0000256" key="26">
    <source>
        <dbReference type="RuleBase" id="RU000461"/>
    </source>
</evidence>
<evidence type="ECO:0000256" key="23">
    <source>
        <dbReference type="ARBA" id="ARBA00052067"/>
    </source>
</evidence>
<evidence type="ECO:0000256" key="4">
    <source>
        <dbReference type="ARBA" id="ARBA00022617"/>
    </source>
</evidence>
<keyword evidence="7 27" id="KW-1133">Transmembrane helix</keyword>
<accession>A0A364KLW5</accession>
<comment type="catalytic activity">
    <reaction evidence="19">
        <text>lanosterol + reduced [NADPH--hemoprotein reductase] + O2 = 32-hydroxylanosterol + oxidized [NADPH--hemoprotein reductase] + H2O + H(+)</text>
        <dbReference type="Rhea" id="RHEA:75103"/>
        <dbReference type="Rhea" id="RHEA-COMP:11964"/>
        <dbReference type="Rhea" id="RHEA-COMP:11965"/>
        <dbReference type="ChEBI" id="CHEBI:15377"/>
        <dbReference type="ChEBI" id="CHEBI:15378"/>
        <dbReference type="ChEBI" id="CHEBI:15379"/>
        <dbReference type="ChEBI" id="CHEBI:16521"/>
        <dbReference type="ChEBI" id="CHEBI:57618"/>
        <dbReference type="ChEBI" id="CHEBI:58210"/>
        <dbReference type="ChEBI" id="CHEBI:166806"/>
    </reaction>
    <physiologicalReaction direction="left-to-right" evidence="19">
        <dbReference type="Rhea" id="RHEA:75104"/>
    </physiologicalReaction>
</comment>
<comment type="similarity">
    <text evidence="3 26">Belongs to the cytochrome P450 family.</text>
</comment>
<evidence type="ECO:0000256" key="9">
    <source>
        <dbReference type="ARBA" id="ARBA00023004"/>
    </source>
</evidence>
<dbReference type="PRINTS" id="PR00465">
    <property type="entry name" value="EP450IV"/>
</dbReference>
<evidence type="ECO:0000256" key="21">
    <source>
        <dbReference type="ARBA" id="ARBA00051540"/>
    </source>
</evidence>
<evidence type="ECO:0000256" key="17">
    <source>
        <dbReference type="ARBA" id="ARBA00048479"/>
    </source>
</evidence>
<dbReference type="GO" id="GO:0016020">
    <property type="term" value="C:membrane"/>
    <property type="evidence" value="ECO:0007669"/>
    <property type="project" value="UniProtKB-SubCell"/>
</dbReference>
<dbReference type="RefSeq" id="XP_040729052.1">
    <property type="nucleotide sequence ID" value="XM_040877949.1"/>
</dbReference>
<comment type="catalytic activity">
    <reaction evidence="18">
        <text>a 14alpha-methyl steroid + reduced [NADPH--hemoprotein reductase] + O2 = a 14alpha-hydroxymethyl steroid + oxidized [NADPH--hemoprotein reductase] + H2O + H(+)</text>
        <dbReference type="Rhea" id="RHEA:68060"/>
        <dbReference type="Rhea" id="RHEA-COMP:11964"/>
        <dbReference type="Rhea" id="RHEA-COMP:11965"/>
        <dbReference type="ChEBI" id="CHEBI:15377"/>
        <dbReference type="ChEBI" id="CHEBI:15378"/>
        <dbReference type="ChEBI" id="CHEBI:15379"/>
        <dbReference type="ChEBI" id="CHEBI:57618"/>
        <dbReference type="ChEBI" id="CHEBI:58210"/>
        <dbReference type="ChEBI" id="CHEBI:138029"/>
        <dbReference type="ChEBI" id="CHEBI:176901"/>
    </reaction>
    <physiologicalReaction direction="left-to-right" evidence="18">
        <dbReference type="Rhea" id="RHEA:68061"/>
    </physiologicalReaction>
</comment>
<dbReference type="GO" id="GO:0008398">
    <property type="term" value="F:sterol 14-demethylase activity"/>
    <property type="evidence" value="ECO:0007669"/>
    <property type="project" value="UniProtKB-EC"/>
</dbReference>
<keyword evidence="10 26" id="KW-0503">Monooxygenase</keyword>
<evidence type="ECO:0000313" key="29">
    <source>
        <dbReference type="Proteomes" id="UP000249363"/>
    </source>
</evidence>
<evidence type="ECO:0000256" key="18">
    <source>
        <dbReference type="ARBA" id="ARBA00048866"/>
    </source>
</evidence>
<evidence type="ECO:0000256" key="27">
    <source>
        <dbReference type="SAM" id="Phobius"/>
    </source>
</evidence>
<evidence type="ECO:0000256" key="24">
    <source>
        <dbReference type="ARBA" id="ARBA00052625"/>
    </source>
</evidence>
<dbReference type="InterPro" id="IPR017972">
    <property type="entry name" value="Cyt_P450_CS"/>
</dbReference>
<dbReference type="InterPro" id="IPR001128">
    <property type="entry name" value="Cyt_P450"/>
</dbReference>
<dbReference type="InterPro" id="IPR050529">
    <property type="entry name" value="CYP450_sterol_14alpha_dmase"/>
</dbReference>
<evidence type="ECO:0000256" key="19">
    <source>
        <dbReference type="ARBA" id="ARBA00049163"/>
    </source>
</evidence>
<dbReference type="PRINTS" id="PR00385">
    <property type="entry name" value="P450"/>
</dbReference>
<evidence type="ECO:0000256" key="2">
    <source>
        <dbReference type="ARBA" id="ARBA00004370"/>
    </source>
</evidence>
<dbReference type="SUPFAM" id="SSF48264">
    <property type="entry name" value="Cytochrome P450"/>
    <property type="match status" value="1"/>
</dbReference>
<keyword evidence="5 27" id="KW-0812">Transmembrane</keyword>
<feature type="binding site" description="axial binding residue" evidence="25">
    <location>
        <position position="474"/>
    </location>
    <ligand>
        <name>heme</name>
        <dbReference type="ChEBI" id="CHEBI:30413"/>
    </ligand>
    <ligandPart>
        <name>Fe</name>
        <dbReference type="ChEBI" id="CHEBI:18248"/>
    </ligandPart>
</feature>
<feature type="transmembrane region" description="Helical" evidence="27">
    <location>
        <begin position="14"/>
        <end position="36"/>
    </location>
</feature>
<dbReference type="GO" id="GO:0005506">
    <property type="term" value="F:iron ion binding"/>
    <property type="evidence" value="ECO:0007669"/>
    <property type="project" value="InterPro"/>
</dbReference>
<dbReference type="Proteomes" id="UP000249363">
    <property type="component" value="Unassembled WGS sequence"/>
</dbReference>
<organism evidence="28 29">
    <name type="scientific">Talaromyces amestolkiae</name>
    <dbReference type="NCBI Taxonomy" id="1196081"/>
    <lineage>
        <taxon>Eukaryota</taxon>
        <taxon>Fungi</taxon>
        <taxon>Dikarya</taxon>
        <taxon>Ascomycota</taxon>
        <taxon>Pezizomycotina</taxon>
        <taxon>Eurotiomycetes</taxon>
        <taxon>Eurotiomycetidae</taxon>
        <taxon>Eurotiales</taxon>
        <taxon>Trichocomaceae</taxon>
        <taxon>Talaromyces</taxon>
        <taxon>Talaromyces sect. Talaromyces</taxon>
    </lineage>
</organism>
<evidence type="ECO:0000256" key="1">
    <source>
        <dbReference type="ARBA" id="ARBA00001971"/>
    </source>
</evidence>
<comment type="catalytic activity">
    <reaction evidence="16">
        <text>a 14alpha-methyl steroid + 3 reduced [NADPH--hemoprotein reductase] + 3 O2 = a Delta(14) steroid + formate + 3 oxidized [NADPH--hemoprotein reductase] + 4 H2O + 4 H(+)</text>
        <dbReference type="Rhea" id="RHEA:54028"/>
        <dbReference type="Rhea" id="RHEA-COMP:11964"/>
        <dbReference type="Rhea" id="RHEA-COMP:11965"/>
        <dbReference type="ChEBI" id="CHEBI:15377"/>
        <dbReference type="ChEBI" id="CHEBI:15378"/>
        <dbReference type="ChEBI" id="CHEBI:15379"/>
        <dbReference type="ChEBI" id="CHEBI:15740"/>
        <dbReference type="ChEBI" id="CHEBI:57618"/>
        <dbReference type="ChEBI" id="CHEBI:58210"/>
        <dbReference type="ChEBI" id="CHEBI:138029"/>
        <dbReference type="ChEBI" id="CHEBI:138031"/>
        <dbReference type="EC" id="1.14.14.154"/>
    </reaction>
    <physiologicalReaction direction="left-to-right" evidence="16">
        <dbReference type="Rhea" id="RHEA:54029"/>
    </physiologicalReaction>
</comment>
<evidence type="ECO:0000256" key="25">
    <source>
        <dbReference type="PIRSR" id="PIRSR602403-1"/>
    </source>
</evidence>
<evidence type="ECO:0000256" key="15">
    <source>
        <dbReference type="ARBA" id="ARBA00047670"/>
    </source>
</evidence>
<keyword evidence="29" id="KW-1185">Reference proteome</keyword>
<dbReference type="AlphaFoldDB" id="A0A364KLW5"/>
<comment type="catalytic activity">
    <reaction evidence="17">
        <text>32-oxolanosterol + reduced [NADPH--hemoprotein reductase] + O2 = 4,4-dimethyl-5alpha-cholesta-8,14,24-trien-3beta-ol + formate + oxidized [NADPH--hemoprotein reductase] + H2O + 2 H(+)</text>
        <dbReference type="Rhea" id="RHEA:75111"/>
        <dbReference type="Rhea" id="RHEA-COMP:11964"/>
        <dbReference type="Rhea" id="RHEA-COMP:11965"/>
        <dbReference type="ChEBI" id="CHEBI:15377"/>
        <dbReference type="ChEBI" id="CHEBI:15378"/>
        <dbReference type="ChEBI" id="CHEBI:15379"/>
        <dbReference type="ChEBI" id="CHEBI:15740"/>
        <dbReference type="ChEBI" id="CHEBI:17813"/>
        <dbReference type="ChEBI" id="CHEBI:57618"/>
        <dbReference type="ChEBI" id="CHEBI:58210"/>
        <dbReference type="ChEBI" id="CHEBI:166681"/>
    </reaction>
    <physiologicalReaction direction="left-to-right" evidence="17">
        <dbReference type="Rhea" id="RHEA:75112"/>
    </physiologicalReaction>
</comment>
<proteinExistence type="inferred from homology"/>
<comment type="catalytic activity">
    <reaction evidence="23">
        <text>32-hydroxyeburicol + reduced [NADPH--hemoprotein reductase] + O2 = 32-oxoeburicol + oxidized [NADPH--hemoprotein reductase] + 2 H2O + H(+)</text>
        <dbReference type="Rhea" id="RHEA:75431"/>
        <dbReference type="Rhea" id="RHEA-COMP:11964"/>
        <dbReference type="Rhea" id="RHEA-COMP:11965"/>
        <dbReference type="ChEBI" id="CHEBI:15377"/>
        <dbReference type="ChEBI" id="CHEBI:15378"/>
        <dbReference type="ChEBI" id="CHEBI:15379"/>
        <dbReference type="ChEBI" id="CHEBI:57618"/>
        <dbReference type="ChEBI" id="CHEBI:58210"/>
        <dbReference type="ChEBI" id="CHEBI:194328"/>
        <dbReference type="ChEBI" id="CHEBI:194329"/>
    </reaction>
    <physiologicalReaction direction="left-to-right" evidence="23">
        <dbReference type="Rhea" id="RHEA:75432"/>
    </physiologicalReaction>
</comment>
<evidence type="ECO:0000313" key="28">
    <source>
        <dbReference type="EMBL" id="RAO64535.1"/>
    </source>
</evidence>
<keyword evidence="9 25" id="KW-0408">Iron</keyword>
<sequence length="532" mass="60161">MTSSVVNFLSSSSLLLQVSVIFTALISLSVLVNILFQGVAKSNGNKPPLVFHYFPIIGSTISYGKDPMVFFERCRQKYGNVFTFILLGRRVTVYLGAQGNNFVLNGKQSELSAEDVYAPLTTPVFGTDVIFDCEHSKFLQQKKFVKFGLSQSALESYVRLIAKETTDFFQTYHDFNIKPKSKTGTLEVASAMAELTIYTASSSLQGAEVRQQFSSAGSRIANLYHDLDMGFSPINFFLPSWVPLPRNKRRDTAQREMTRLYTDIITKRRQHEQEQQTNQPVEAEAKDMIWNLMQNCTYKDGSPLPDKEIAHMMIALLLGGHHSSSAVIAFAILSLASNPKVQEELYSEQIRELRGQELTYESLQRLKLHAYVIRETLRLYNPIHSIMRFARKPLIVREEQRGNEIVVPQGDILLASPAFSARDRAYFGEPLKWDPHRWGQKLDTIDEEDDDDNDSLGKGSNSPYLPFGGGRHRCIGEKFAYVQLGVILAVFVSSFRVTAVDESTELLGIDYSSLFSRPQSPSKVIWERRSKV</sequence>
<evidence type="ECO:0000256" key="5">
    <source>
        <dbReference type="ARBA" id="ARBA00022692"/>
    </source>
</evidence>
<keyword evidence="11 27" id="KW-0472">Membrane</keyword>
<dbReference type="Gene3D" id="1.10.630.10">
    <property type="entry name" value="Cytochrome P450"/>
    <property type="match status" value="1"/>
</dbReference>
<evidence type="ECO:0000256" key="14">
    <source>
        <dbReference type="ARBA" id="ARBA00047587"/>
    </source>
</evidence>
<comment type="caution">
    <text evidence="28">The sequence shown here is derived from an EMBL/GenBank/DDBJ whole genome shotgun (WGS) entry which is preliminary data.</text>
</comment>
<comment type="catalytic activity">
    <reaction evidence="21">
        <text>32-oxoeburicol + reduced [NADPH--hemoprotein reductase] + O2 = 14-demethyleburicol + formate + oxidized [NADPH--hemoprotein reductase] + H2O + 2 H(+)</text>
        <dbReference type="Rhea" id="RHEA:75435"/>
        <dbReference type="Rhea" id="RHEA-COMP:11964"/>
        <dbReference type="Rhea" id="RHEA-COMP:11965"/>
        <dbReference type="ChEBI" id="CHEBI:15377"/>
        <dbReference type="ChEBI" id="CHEBI:15378"/>
        <dbReference type="ChEBI" id="CHEBI:15379"/>
        <dbReference type="ChEBI" id="CHEBI:15740"/>
        <dbReference type="ChEBI" id="CHEBI:57618"/>
        <dbReference type="ChEBI" id="CHEBI:58210"/>
        <dbReference type="ChEBI" id="CHEBI:194329"/>
        <dbReference type="ChEBI" id="CHEBI:194330"/>
    </reaction>
    <physiologicalReaction direction="left-to-right" evidence="21">
        <dbReference type="Rhea" id="RHEA:75436"/>
    </physiologicalReaction>
</comment>
<comment type="cofactor">
    <cofactor evidence="1 25">
        <name>heme</name>
        <dbReference type="ChEBI" id="CHEBI:30413"/>
    </cofactor>
</comment>
<evidence type="ECO:0000256" key="12">
    <source>
        <dbReference type="ARBA" id="ARBA00038974"/>
    </source>
</evidence>
<dbReference type="PANTHER" id="PTHR24304">
    <property type="entry name" value="CYTOCHROME P450 FAMILY 7"/>
    <property type="match status" value="1"/>
</dbReference>
<dbReference type="InterPro" id="IPR036396">
    <property type="entry name" value="Cyt_P450_sf"/>
</dbReference>
<keyword evidence="6 25" id="KW-0479">Metal-binding</keyword>
<evidence type="ECO:0000256" key="3">
    <source>
        <dbReference type="ARBA" id="ARBA00010617"/>
    </source>
</evidence>
<dbReference type="PANTHER" id="PTHR24304:SF2">
    <property type="entry name" value="24-HYDROXYCHOLESTEROL 7-ALPHA-HYDROXYLASE"/>
    <property type="match status" value="1"/>
</dbReference>
<comment type="catalytic activity">
    <reaction evidence="13">
        <text>32-hydroxylanosterol + reduced [NADPH--hemoprotein reductase] + O2 = 32-oxolanosterol + oxidized [NADPH--hemoprotein reductase] + 2 H2O + H(+)</text>
        <dbReference type="Rhea" id="RHEA:75107"/>
        <dbReference type="Rhea" id="RHEA-COMP:11964"/>
        <dbReference type="Rhea" id="RHEA-COMP:11965"/>
        <dbReference type="ChEBI" id="CHEBI:15377"/>
        <dbReference type="ChEBI" id="CHEBI:15378"/>
        <dbReference type="ChEBI" id="CHEBI:15379"/>
        <dbReference type="ChEBI" id="CHEBI:57618"/>
        <dbReference type="ChEBI" id="CHEBI:58210"/>
        <dbReference type="ChEBI" id="CHEBI:166681"/>
        <dbReference type="ChEBI" id="CHEBI:166806"/>
    </reaction>
    <physiologicalReaction direction="left-to-right" evidence="13">
        <dbReference type="Rhea" id="RHEA:75108"/>
    </physiologicalReaction>
</comment>
<gene>
    <name evidence="28" type="ORF">BHQ10_000547</name>
</gene>
<evidence type="ECO:0000256" key="20">
    <source>
        <dbReference type="ARBA" id="ARBA00049450"/>
    </source>
</evidence>
<evidence type="ECO:0000256" key="16">
    <source>
        <dbReference type="ARBA" id="ARBA00047702"/>
    </source>
</evidence>
<dbReference type="GeneID" id="63789764"/>
<comment type="catalytic activity">
    <reaction evidence="14">
        <text>a 14alpha-hydroxymethyl steroid + reduced [NADPH--hemoprotein reductase] + O2 = a 14alpha-formyl steroid + oxidized [NADPH--hemoprotein reductase] + 2 H2O + H(+)</text>
        <dbReference type="Rhea" id="RHEA:68064"/>
        <dbReference type="Rhea" id="RHEA-COMP:11964"/>
        <dbReference type="Rhea" id="RHEA-COMP:11965"/>
        <dbReference type="ChEBI" id="CHEBI:15377"/>
        <dbReference type="ChEBI" id="CHEBI:15378"/>
        <dbReference type="ChEBI" id="CHEBI:15379"/>
        <dbReference type="ChEBI" id="CHEBI:57618"/>
        <dbReference type="ChEBI" id="CHEBI:58210"/>
        <dbReference type="ChEBI" id="CHEBI:176901"/>
        <dbReference type="ChEBI" id="CHEBI:176902"/>
    </reaction>
    <physiologicalReaction direction="left-to-right" evidence="14">
        <dbReference type="Rhea" id="RHEA:68065"/>
    </physiologicalReaction>
</comment>
<keyword evidence="4 25" id="KW-0349">Heme</keyword>
<dbReference type="PROSITE" id="PS00086">
    <property type="entry name" value="CYTOCHROME_P450"/>
    <property type="match status" value="1"/>
</dbReference>
<dbReference type="GO" id="GO:0020037">
    <property type="term" value="F:heme binding"/>
    <property type="evidence" value="ECO:0007669"/>
    <property type="project" value="InterPro"/>
</dbReference>
<dbReference type="EC" id="1.14.14.154" evidence="12"/>
<dbReference type="CDD" id="cd11042">
    <property type="entry name" value="CYP51-like"/>
    <property type="match status" value="1"/>
</dbReference>
<dbReference type="FunFam" id="1.10.630.10:FF:000033">
    <property type="entry name" value="14-alpha sterol demethylase"/>
    <property type="match status" value="1"/>
</dbReference>
<evidence type="ECO:0000256" key="22">
    <source>
        <dbReference type="ARBA" id="ARBA00051806"/>
    </source>
</evidence>
<comment type="catalytic activity">
    <reaction evidence="24">
        <text>eburicol + 3 reduced [NADPH--hemoprotein reductase] + 3 O2 = 14-demethyleburicol + formate + 3 oxidized [NADPH--hemoprotein reductase] + 4 H2O + 4 H(+)</text>
        <dbReference type="Rhea" id="RHEA:75439"/>
        <dbReference type="Rhea" id="RHEA-COMP:11964"/>
        <dbReference type="Rhea" id="RHEA-COMP:11965"/>
        <dbReference type="ChEBI" id="CHEBI:15377"/>
        <dbReference type="ChEBI" id="CHEBI:15378"/>
        <dbReference type="ChEBI" id="CHEBI:15379"/>
        <dbReference type="ChEBI" id="CHEBI:15740"/>
        <dbReference type="ChEBI" id="CHEBI:57618"/>
        <dbReference type="ChEBI" id="CHEBI:58210"/>
        <dbReference type="ChEBI" id="CHEBI:70315"/>
        <dbReference type="ChEBI" id="CHEBI:194330"/>
    </reaction>
    <physiologicalReaction direction="left-to-right" evidence="24">
        <dbReference type="Rhea" id="RHEA:75440"/>
    </physiologicalReaction>
</comment>
<evidence type="ECO:0000256" key="6">
    <source>
        <dbReference type="ARBA" id="ARBA00022723"/>
    </source>
</evidence>
<evidence type="ECO:0000256" key="13">
    <source>
        <dbReference type="ARBA" id="ARBA00047379"/>
    </source>
</evidence>
<comment type="catalytic activity">
    <reaction evidence="15">
        <text>lanosterol + 3 reduced [NADPH--hemoprotein reductase] + 3 O2 = 4,4-dimethyl-5alpha-cholesta-8,14,24-trien-3beta-ol + formate + 3 oxidized [NADPH--hemoprotein reductase] + 4 H2O + 4 H(+)</text>
        <dbReference type="Rhea" id="RHEA:25286"/>
        <dbReference type="Rhea" id="RHEA-COMP:11964"/>
        <dbReference type="Rhea" id="RHEA-COMP:11965"/>
        <dbReference type="ChEBI" id="CHEBI:15377"/>
        <dbReference type="ChEBI" id="CHEBI:15378"/>
        <dbReference type="ChEBI" id="CHEBI:15379"/>
        <dbReference type="ChEBI" id="CHEBI:15740"/>
        <dbReference type="ChEBI" id="CHEBI:16521"/>
        <dbReference type="ChEBI" id="CHEBI:17813"/>
        <dbReference type="ChEBI" id="CHEBI:57618"/>
        <dbReference type="ChEBI" id="CHEBI:58210"/>
        <dbReference type="EC" id="1.14.14.154"/>
    </reaction>
    <physiologicalReaction direction="left-to-right" evidence="15">
        <dbReference type="Rhea" id="RHEA:25287"/>
    </physiologicalReaction>
</comment>
<evidence type="ECO:0000256" key="10">
    <source>
        <dbReference type="ARBA" id="ARBA00023033"/>
    </source>
</evidence>
<evidence type="ECO:0000256" key="8">
    <source>
        <dbReference type="ARBA" id="ARBA00023002"/>
    </source>
</evidence>
<reference evidence="28 29" key="1">
    <citation type="journal article" date="2017" name="Biotechnol. Biofuels">
        <title>Differential beta-glucosidase expression as a function of carbon source availability in Talaromyces amestolkiae: a genomic and proteomic approach.</title>
        <authorList>
            <person name="de Eugenio L.I."/>
            <person name="Mendez-Liter J.A."/>
            <person name="Nieto-Dominguez M."/>
            <person name="Alonso L."/>
            <person name="Gil-Munoz J."/>
            <person name="Barriuso J."/>
            <person name="Prieto A."/>
            <person name="Martinez M.J."/>
        </authorList>
    </citation>
    <scope>NUCLEOTIDE SEQUENCE [LARGE SCALE GENOMIC DNA]</scope>
    <source>
        <strain evidence="28 29">CIB</strain>
    </source>
</reference>
<comment type="catalytic activity">
    <reaction evidence="22">
        <text>eburicol + reduced [NADPH--hemoprotein reductase] + O2 = 32-hydroxyeburicol + oxidized [NADPH--hemoprotein reductase] + H2O + H(+)</text>
        <dbReference type="Rhea" id="RHEA:75427"/>
        <dbReference type="Rhea" id="RHEA-COMP:11964"/>
        <dbReference type="Rhea" id="RHEA-COMP:11965"/>
        <dbReference type="ChEBI" id="CHEBI:15377"/>
        <dbReference type="ChEBI" id="CHEBI:15378"/>
        <dbReference type="ChEBI" id="CHEBI:15379"/>
        <dbReference type="ChEBI" id="CHEBI:57618"/>
        <dbReference type="ChEBI" id="CHEBI:58210"/>
        <dbReference type="ChEBI" id="CHEBI:70315"/>
        <dbReference type="ChEBI" id="CHEBI:194328"/>
    </reaction>
    <physiologicalReaction direction="left-to-right" evidence="22">
        <dbReference type="Rhea" id="RHEA:75428"/>
    </physiologicalReaction>
</comment>
<dbReference type="EMBL" id="MIKG01000001">
    <property type="protein sequence ID" value="RAO64535.1"/>
    <property type="molecule type" value="Genomic_DNA"/>
</dbReference>
<dbReference type="STRING" id="1196081.A0A364KLW5"/>
<dbReference type="Pfam" id="PF00067">
    <property type="entry name" value="p450"/>
    <property type="match status" value="1"/>
</dbReference>
<evidence type="ECO:0000256" key="7">
    <source>
        <dbReference type="ARBA" id="ARBA00022989"/>
    </source>
</evidence>
<dbReference type="OrthoDB" id="1055148at2759"/>
<comment type="catalytic activity">
    <reaction evidence="20">
        <text>a 14alpha-formyl steroid + reduced [NADPH--hemoprotein reductase] + O2 = a Delta(14) steroid + formate + oxidized [NADPH--hemoprotein reductase] + H2O + 2 H(+)</text>
        <dbReference type="Rhea" id="RHEA:68068"/>
        <dbReference type="Rhea" id="RHEA-COMP:11964"/>
        <dbReference type="Rhea" id="RHEA-COMP:11965"/>
        <dbReference type="ChEBI" id="CHEBI:15377"/>
        <dbReference type="ChEBI" id="CHEBI:15378"/>
        <dbReference type="ChEBI" id="CHEBI:15379"/>
        <dbReference type="ChEBI" id="CHEBI:15740"/>
        <dbReference type="ChEBI" id="CHEBI:57618"/>
        <dbReference type="ChEBI" id="CHEBI:58210"/>
        <dbReference type="ChEBI" id="CHEBI:138031"/>
        <dbReference type="ChEBI" id="CHEBI:176902"/>
    </reaction>
    <physiologicalReaction direction="left-to-right" evidence="20">
        <dbReference type="Rhea" id="RHEA:68069"/>
    </physiologicalReaction>
</comment>
<evidence type="ECO:0000256" key="11">
    <source>
        <dbReference type="ARBA" id="ARBA00023136"/>
    </source>
</evidence>